<proteinExistence type="predicted"/>
<organism evidence="1 2">
    <name type="scientific">Kickxella alabastrina</name>
    <dbReference type="NCBI Taxonomy" id="61397"/>
    <lineage>
        <taxon>Eukaryota</taxon>
        <taxon>Fungi</taxon>
        <taxon>Fungi incertae sedis</taxon>
        <taxon>Zoopagomycota</taxon>
        <taxon>Kickxellomycotina</taxon>
        <taxon>Kickxellomycetes</taxon>
        <taxon>Kickxellales</taxon>
        <taxon>Kickxellaceae</taxon>
        <taxon>Kickxella</taxon>
    </lineage>
</organism>
<protein>
    <submittedName>
        <fullName evidence="1">Fatty acid synthase alpha subunit Lsd1</fullName>
        <ecNumber evidence="1">2.3.1.86</ecNumber>
    </submittedName>
</protein>
<evidence type="ECO:0000313" key="1">
    <source>
        <dbReference type="EMBL" id="KAJ1901587.1"/>
    </source>
</evidence>
<dbReference type="EMBL" id="JANBPG010000022">
    <property type="protein sequence ID" value="KAJ1901587.1"/>
    <property type="molecule type" value="Genomic_DNA"/>
</dbReference>
<name>A0ACC1IVR5_9FUNG</name>
<dbReference type="EC" id="2.3.1.86" evidence="1"/>
<reference evidence="1" key="1">
    <citation type="submission" date="2022-07" db="EMBL/GenBank/DDBJ databases">
        <title>Phylogenomic reconstructions and comparative analyses of Kickxellomycotina fungi.</title>
        <authorList>
            <person name="Reynolds N.K."/>
            <person name="Stajich J.E."/>
            <person name="Barry K."/>
            <person name="Grigoriev I.V."/>
            <person name="Crous P."/>
            <person name="Smith M.E."/>
        </authorList>
    </citation>
    <scope>NUCLEOTIDE SEQUENCE</scope>
    <source>
        <strain evidence="1">Benny 63K</strain>
    </source>
</reference>
<evidence type="ECO:0000313" key="2">
    <source>
        <dbReference type="Proteomes" id="UP001150581"/>
    </source>
</evidence>
<keyword evidence="1" id="KW-0012">Acyltransferase</keyword>
<gene>
    <name evidence="1" type="primary">fas2_1</name>
    <name evidence="1" type="ORF">LPJ66_000672</name>
</gene>
<sequence length="161" mass="17194">MNDSLEGPKYALGYLAQQQASELLNKPLSPSKDSIGVGVDIELIQDININNPTFIERNFTTAEQTYCWSRPNAHASFAGKWCAKEAVIKAVSSLHPDWEKVWVRGSAAPLVDVEISMGVSGAPKAVLNGEVAEAAEKAGVSEIKVSISHIDAFAIATAIAK</sequence>
<accession>A0ACC1IVR5</accession>
<dbReference type="Proteomes" id="UP001150581">
    <property type="component" value="Unassembled WGS sequence"/>
</dbReference>
<keyword evidence="1" id="KW-0808">Transferase</keyword>
<comment type="caution">
    <text evidence="1">The sequence shown here is derived from an EMBL/GenBank/DDBJ whole genome shotgun (WGS) entry which is preliminary data.</text>
</comment>
<keyword evidence="2" id="KW-1185">Reference proteome</keyword>